<protein>
    <recommendedName>
        <fullName evidence="8">Caspase</fullName>
    </recommendedName>
</protein>
<dbReference type="PRINTS" id="PR00376">
    <property type="entry name" value="IL1BCENZYME"/>
</dbReference>
<dbReference type="InterPro" id="IPR029030">
    <property type="entry name" value="Caspase-like_dom_sf"/>
</dbReference>
<dbReference type="InterPro" id="IPR052039">
    <property type="entry name" value="Caspase-related_regulators"/>
</dbReference>
<feature type="compositionally biased region" description="Low complexity" evidence="3">
    <location>
        <begin position="37"/>
        <end position="55"/>
    </location>
</feature>
<feature type="domain" description="Caspase family p20" evidence="5">
    <location>
        <begin position="215"/>
        <end position="338"/>
    </location>
</feature>
<feature type="region of interest" description="Disordered" evidence="3">
    <location>
        <begin position="1"/>
        <end position="55"/>
    </location>
</feature>
<comment type="similarity">
    <text evidence="1 2">Belongs to the peptidase C14A family.</text>
</comment>
<evidence type="ECO:0000256" key="3">
    <source>
        <dbReference type="SAM" id="MobiDB-lite"/>
    </source>
</evidence>
<evidence type="ECO:0000313" key="6">
    <source>
        <dbReference type="EnsemblMetazoa" id="PPAI002959-PA"/>
    </source>
</evidence>
<feature type="domain" description="Caspase family p10" evidence="4">
    <location>
        <begin position="354"/>
        <end position="439"/>
    </location>
</feature>
<dbReference type="EnsemblMetazoa" id="PPAI002959-RA">
    <property type="protein sequence ID" value="PPAI002959-PA"/>
    <property type="gene ID" value="PPAI002959"/>
</dbReference>
<dbReference type="PANTHER" id="PTHR22576:SF41">
    <property type="entry name" value="CASPASE 14, APOPTOSIS-RELATED CYSTEINE PEPTIDASE"/>
    <property type="match status" value="1"/>
</dbReference>
<organism evidence="6 7">
    <name type="scientific">Phlebotomus papatasi</name>
    <name type="common">Sandfly</name>
    <dbReference type="NCBI Taxonomy" id="29031"/>
    <lineage>
        <taxon>Eukaryota</taxon>
        <taxon>Metazoa</taxon>
        <taxon>Ecdysozoa</taxon>
        <taxon>Arthropoda</taxon>
        <taxon>Hexapoda</taxon>
        <taxon>Insecta</taxon>
        <taxon>Pterygota</taxon>
        <taxon>Neoptera</taxon>
        <taxon>Endopterygota</taxon>
        <taxon>Diptera</taxon>
        <taxon>Nematocera</taxon>
        <taxon>Psychodoidea</taxon>
        <taxon>Psychodidae</taxon>
        <taxon>Phlebotomus</taxon>
        <taxon>Phlebotomus</taxon>
    </lineage>
</organism>
<evidence type="ECO:0000259" key="5">
    <source>
        <dbReference type="PROSITE" id="PS50208"/>
    </source>
</evidence>
<dbReference type="VEuPathDB" id="VectorBase:PPAI002959"/>
<dbReference type="EMBL" id="AJVK01011962">
    <property type="status" value="NOT_ANNOTATED_CDS"/>
    <property type="molecule type" value="Genomic_DNA"/>
</dbReference>
<dbReference type="AlphaFoldDB" id="A0A1B0D650"/>
<dbReference type="PROSITE" id="PS50207">
    <property type="entry name" value="CASPASE_P10"/>
    <property type="match status" value="1"/>
</dbReference>
<dbReference type="VEuPathDB" id="VectorBase:PPAPM1_010863"/>
<dbReference type="GO" id="GO:0004197">
    <property type="term" value="F:cysteine-type endopeptidase activity"/>
    <property type="evidence" value="ECO:0007669"/>
    <property type="project" value="InterPro"/>
</dbReference>
<dbReference type="InterPro" id="IPR011600">
    <property type="entry name" value="Pept_C14_caspase"/>
</dbReference>
<dbReference type="InterPro" id="IPR002138">
    <property type="entry name" value="Pept_C14_p10"/>
</dbReference>
<reference evidence="6" key="1">
    <citation type="submission" date="2022-08" db="UniProtKB">
        <authorList>
            <consortium name="EnsemblMetazoa"/>
        </authorList>
    </citation>
    <scope>IDENTIFICATION</scope>
    <source>
        <strain evidence="6">Israel</strain>
    </source>
</reference>
<name>A0A1B0D650_PHLPP</name>
<dbReference type="GO" id="GO:0006508">
    <property type="term" value="P:proteolysis"/>
    <property type="evidence" value="ECO:0007669"/>
    <property type="project" value="InterPro"/>
</dbReference>
<dbReference type="SMART" id="SM00115">
    <property type="entry name" value="CASc"/>
    <property type="match status" value="1"/>
</dbReference>
<evidence type="ECO:0000313" key="7">
    <source>
        <dbReference type="Proteomes" id="UP000092462"/>
    </source>
</evidence>
<dbReference type="PANTHER" id="PTHR22576">
    <property type="entry name" value="MUCOSA ASSOCIATED LYMPHOID TISSUE LYMPHOMA TRANSLOCATION PROTEIN 1/PARACASPASE"/>
    <property type="match status" value="1"/>
</dbReference>
<dbReference type="InterPro" id="IPR015917">
    <property type="entry name" value="Pept_C14A"/>
</dbReference>
<dbReference type="Gene3D" id="3.40.50.1460">
    <property type="match status" value="1"/>
</dbReference>
<accession>A0A1B0D650</accession>
<keyword evidence="7" id="KW-1185">Reference proteome</keyword>
<dbReference type="InterPro" id="IPR001309">
    <property type="entry name" value="Pept_C14_p20"/>
</dbReference>
<evidence type="ECO:0000256" key="2">
    <source>
        <dbReference type="RuleBase" id="RU003971"/>
    </source>
</evidence>
<evidence type="ECO:0000256" key="1">
    <source>
        <dbReference type="ARBA" id="ARBA00010134"/>
    </source>
</evidence>
<sequence>MPFGNSGQRTNDFQRSQSLMARTSNTSYLKSSGHSVSNYSETKSRSTSSSSSYHAFSSSIKTGESVFGKSSTNRSSINKPEYPSLLKEHFHDSVAFTNAEKGSFLERRQPFRTTLNSPTGSYLTNTTVRRNAPPLTGVTFSGLSPLSLPKYEPPPIPMGSDAVKAQSIPVSPPKKSGTPIPLPVPPSKNTINQTKKVKTPTSPTKPQNVYDINGKKGYAIIFNNEKFDGDSKEFRVGSRNDEKELQKTLTRFNIETKVERDPSLSTIEKKVKEISKMDFKKKSCLFVCILSHGNQGQTIFAKDKSYNLDKDVIEPIIKNATLVGKPKIFIIQACKGAIQSFGIAMTDATPVSTSSLTKPSEADILILYSSYEGRVSYRLEMGSIFIQKLCTFINSDHRIRSLEDIMKETRRDIIDNSPQNLKQTPTMVSTLTKDFFFTV</sequence>
<evidence type="ECO:0000259" key="4">
    <source>
        <dbReference type="PROSITE" id="PS50207"/>
    </source>
</evidence>
<proteinExistence type="inferred from homology"/>
<feature type="region of interest" description="Disordered" evidence="3">
    <location>
        <begin position="169"/>
        <end position="207"/>
    </location>
</feature>
<feature type="compositionally biased region" description="Polar residues" evidence="3">
    <location>
        <begin position="1"/>
        <end position="36"/>
    </location>
</feature>
<dbReference type="Proteomes" id="UP000092462">
    <property type="component" value="Unassembled WGS sequence"/>
</dbReference>
<dbReference type="SUPFAM" id="SSF52129">
    <property type="entry name" value="Caspase-like"/>
    <property type="match status" value="1"/>
</dbReference>
<dbReference type="Pfam" id="PF00656">
    <property type="entry name" value="Peptidase_C14"/>
    <property type="match status" value="1"/>
</dbReference>
<evidence type="ECO:0008006" key="8">
    <source>
        <dbReference type="Google" id="ProtNLM"/>
    </source>
</evidence>
<dbReference type="PROSITE" id="PS50208">
    <property type="entry name" value="CASPASE_P20"/>
    <property type="match status" value="1"/>
</dbReference>